<organism evidence="1 2">
    <name type="scientific">Candidatus Burkholderia verschuerenii</name>
    <dbReference type="NCBI Taxonomy" id="242163"/>
    <lineage>
        <taxon>Bacteria</taxon>
        <taxon>Pseudomonadati</taxon>
        <taxon>Pseudomonadota</taxon>
        <taxon>Betaproteobacteria</taxon>
        <taxon>Burkholderiales</taxon>
        <taxon>Burkholderiaceae</taxon>
        <taxon>Burkholderia</taxon>
    </lineage>
</organism>
<accession>A0A0L0MCG4</accession>
<gene>
    <name evidence="1" type="ORF">BVER_00530c</name>
</gene>
<name>A0A0L0MCG4_9BURK</name>
<dbReference type="OrthoDB" id="8759002at2"/>
<dbReference type="RefSeq" id="WP_050454492.1">
    <property type="nucleotide sequence ID" value="NZ_LFJJ01000111.1"/>
</dbReference>
<dbReference type="EMBL" id="LFJJ01000111">
    <property type="protein sequence ID" value="KND59644.1"/>
    <property type="molecule type" value="Genomic_DNA"/>
</dbReference>
<dbReference type="Proteomes" id="UP000036959">
    <property type="component" value="Unassembled WGS sequence"/>
</dbReference>
<keyword evidence="2" id="KW-1185">Reference proteome</keyword>
<proteinExistence type="predicted"/>
<comment type="caution">
    <text evidence="1">The sequence shown here is derived from an EMBL/GenBank/DDBJ whole genome shotgun (WGS) entry which is preliminary data.</text>
</comment>
<evidence type="ECO:0000313" key="1">
    <source>
        <dbReference type="EMBL" id="KND59644.1"/>
    </source>
</evidence>
<reference evidence="2" key="1">
    <citation type="submission" date="2015-06" db="EMBL/GenBank/DDBJ databases">
        <title>Comparative genomics of Burkholderia leaf nodule symbionts.</title>
        <authorList>
            <person name="Carlier A."/>
            <person name="Eberl L."/>
            <person name="Pinto-Carbo M."/>
        </authorList>
    </citation>
    <scope>NUCLEOTIDE SEQUENCE [LARGE SCALE GENOMIC DNA]</scope>
    <source>
        <strain evidence="2">UZHbot4</strain>
    </source>
</reference>
<protein>
    <submittedName>
        <fullName evidence="1">Uncharacterized protein</fullName>
    </submittedName>
</protein>
<dbReference type="PATRIC" id="fig|242163.4.peg.651"/>
<dbReference type="AlphaFoldDB" id="A0A0L0MCG4"/>
<evidence type="ECO:0000313" key="2">
    <source>
        <dbReference type="Proteomes" id="UP000036959"/>
    </source>
</evidence>
<sequence>MASSKGSVALNGTVVTKLIKAGENELGYVFGTLDDYLEKRSQFSRTDDLDKPGEYAELDIATLARICSTYVTPDYYTVAELQAQGTHASFLDRKPSKTPSYHMMGDIPVQIAEMARFNLGIPAQETIIALTDLTINGGNASAAFVVTQRGIRSRDESGKKTVFLSWDALSKRSVAAEIMVGRHWAIKLDNGDVLTISNRNAVVKPYGAALIRDLIALASNGERSTQVLSSLSTVASPIVSSGQDQTQPAVEKELALAVVEAVEAQPEAGVESPGTVDRTTEKLKALVRPIVEQNQSWIVSTLKEKTGELSIAALRNDDVITKVATALYALLPGVVRFAVKEEAFITFVLQNRDKLLAPVVKECETVSAETPASSAVTPARKRLADLKSPAATRTAPGVGRFVSEHFPKMKSELSNAVREFDRLARSATPRERNSVEFQDAEQKRRTFALVVGLTDLALTFPRKLAARDAQWNGANQIIMLSDRAVAESMIYCIASGGDLLRKEADLDEDDLADIFGEITMLIFYGYFIQEASLRDKRILLNPNSERRQLDQFEQTEVMQRWRDSMRRFSINKSNDDTDNLVFRPRNNFT</sequence>